<keyword evidence="3" id="KW-0539">Nucleus</keyword>
<dbReference type="GO" id="GO:0005730">
    <property type="term" value="C:nucleolus"/>
    <property type="evidence" value="ECO:0007669"/>
    <property type="project" value="UniProtKB-SubCell"/>
</dbReference>
<evidence type="ECO:0000256" key="2">
    <source>
        <dbReference type="ARBA" id="ARBA00022884"/>
    </source>
</evidence>
<evidence type="ECO:0000313" key="7">
    <source>
        <dbReference type="EMBL" id="GFT97750.1"/>
    </source>
</evidence>
<keyword evidence="8" id="KW-1185">Reference proteome</keyword>
<dbReference type="PANTHER" id="PTHR46754">
    <property type="entry name" value="MKI67 FHA DOMAIN-INTERACTING NUCLEOLAR PHOSPHOPROTEIN"/>
    <property type="match status" value="1"/>
</dbReference>
<evidence type="ECO:0000256" key="3">
    <source>
        <dbReference type="ARBA" id="ARBA00023242"/>
    </source>
</evidence>
<comment type="subcellular location">
    <subcellularLocation>
        <location evidence="1">Nucleus</location>
        <location evidence="1">Nucleolus</location>
    </subcellularLocation>
</comment>
<dbReference type="OrthoDB" id="21467at2759"/>
<feature type="region of interest" description="Disordered" evidence="5">
    <location>
        <begin position="30"/>
        <end position="54"/>
    </location>
</feature>
<dbReference type="SMART" id="SM00360">
    <property type="entry name" value="RRM"/>
    <property type="match status" value="1"/>
</dbReference>
<dbReference type="InterPro" id="IPR012677">
    <property type="entry name" value="Nucleotide-bd_a/b_plait_sf"/>
</dbReference>
<dbReference type="Gene3D" id="3.30.70.330">
    <property type="match status" value="1"/>
</dbReference>
<gene>
    <name evidence="7" type="primary">nifk</name>
    <name evidence="7" type="ORF">NPIL_214431</name>
</gene>
<dbReference type="EMBL" id="BMAW01122169">
    <property type="protein sequence ID" value="GFT97750.1"/>
    <property type="molecule type" value="Genomic_DNA"/>
</dbReference>
<evidence type="ECO:0000259" key="6">
    <source>
        <dbReference type="PROSITE" id="PS50102"/>
    </source>
</evidence>
<evidence type="ECO:0000313" key="8">
    <source>
        <dbReference type="Proteomes" id="UP000887013"/>
    </source>
</evidence>
<dbReference type="SUPFAM" id="SSF54928">
    <property type="entry name" value="RNA-binding domain, RBD"/>
    <property type="match status" value="1"/>
</dbReference>
<dbReference type="InterPro" id="IPR035979">
    <property type="entry name" value="RBD_domain_sf"/>
</dbReference>
<evidence type="ECO:0000256" key="4">
    <source>
        <dbReference type="PROSITE-ProRule" id="PRU00176"/>
    </source>
</evidence>
<evidence type="ECO:0000256" key="5">
    <source>
        <dbReference type="SAM" id="MobiDB-lite"/>
    </source>
</evidence>
<reference evidence="7" key="1">
    <citation type="submission" date="2020-08" db="EMBL/GenBank/DDBJ databases">
        <title>Multicomponent nature underlies the extraordinary mechanical properties of spider dragline silk.</title>
        <authorList>
            <person name="Kono N."/>
            <person name="Nakamura H."/>
            <person name="Mori M."/>
            <person name="Yoshida Y."/>
            <person name="Ohtoshi R."/>
            <person name="Malay A.D."/>
            <person name="Moran D.A.P."/>
            <person name="Tomita M."/>
            <person name="Numata K."/>
            <person name="Arakawa K."/>
        </authorList>
    </citation>
    <scope>NUCLEOTIDE SEQUENCE</scope>
</reference>
<organism evidence="7 8">
    <name type="scientific">Nephila pilipes</name>
    <name type="common">Giant wood spider</name>
    <name type="synonym">Nephila maculata</name>
    <dbReference type="NCBI Taxonomy" id="299642"/>
    <lineage>
        <taxon>Eukaryota</taxon>
        <taxon>Metazoa</taxon>
        <taxon>Ecdysozoa</taxon>
        <taxon>Arthropoda</taxon>
        <taxon>Chelicerata</taxon>
        <taxon>Arachnida</taxon>
        <taxon>Araneae</taxon>
        <taxon>Araneomorphae</taxon>
        <taxon>Entelegynae</taxon>
        <taxon>Araneoidea</taxon>
        <taxon>Nephilidae</taxon>
        <taxon>Nephila</taxon>
    </lineage>
</organism>
<keyword evidence="2 4" id="KW-0694">RNA-binding</keyword>
<comment type="caution">
    <text evidence="7">The sequence shown here is derived from an EMBL/GenBank/DDBJ whole genome shotgun (WGS) entry which is preliminary data.</text>
</comment>
<protein>
    <submittedName>
        <fullName evidence="7">MKI67 FHA domain-interacting nucleolar phosphoprotein-like</fullName>
    </submittedName>
</protein>
<feature type="domain" description="RRM" evidence="6">
    <location>
        <begin position="59"/>
        <end position="137"/>
    </location>
</feature>
<evidence type="ECO:0000256" key="1">
    <source>
        <dbReference type="ARBA" id="ARBA00004604"/>
    </source>
</evidence>
<proteinExistence type="predicted"/>
<dbReference type="AlphaFoldDB" id="A0A8X6UD05"/>
<dbReference type="Pfam" id="PF00076">
    <property type="entry name" value="RRM_1"/>
    <property type="match status" value="1"/>
</dbReference>
<dbReference type="PROSITE" id="PS50102">
    <property type="entry name" value="RRM"/>
    <property type="match status" value="1"/>
</dbReference>
<accession>A0A8X6UD05</accession>
<name>A0A8X6UD05_NEPPI</name>
<sequence length="205" mass="24096">MYIISKIQLGPTFRFSKMMKHAFVERVRSKIKTPTKSDPDKPKKRKFKKKPKEEDCGPGVVYVGHIPHGFYEEEIKQYFSQFGKILRMRVARSQKTGNPKGYAFIEFEFESVAKIVAETMNNYLFFEKLLKCEFIPADKLHPTALKYKNGLFLSSDKNRSVQNRFKDVEAITKSKNRRIERLKKLQSFLKEKDIDFDVKSLIPQD</sequence>
<dbReference type="Proteomes" id="UP000887013">
    <property type="component" value="Unassembled WGS sequence"/>
</dbReference>
<dbReference type="GO" id="GO:0003723">
    <property type="term" value="F:RNA binding"/>
    <property type="evidence" value="ECO:0007669"/>
    <property type="project" value="UniProtKB-UniRule"/>
</dbReference>
<dbReference type="CDD" id="cd12307">
    <property type="entry name" value="RRM_NIFK_like"/>
    <property type="match status" value="1"/>
</dbReference>
<dbReference type="InterPro" id="IPR000504">
    <property type="entry name" value="RRM_dom"/>
</dbReference>